<dbReference type="EMBL" id="PQFF01000276">
    <property type="protein sequence ID" value="RHZ67252.1"/>
    <property type="molecule type" value="Genomic_DNA"/>
</dbReference>
<sequence length="88" mass="10333">MTFNTENPLKTGLRNLTIFKKIMISGSNYQIQNNLKELVEYISIMKKKDGKEYKANSIKQAIDDIDHYLCIHSPISHIDLHDKYMFQI</sequence>
<name>A0A397HW65_9GLOM</name>
<dbReference type="AlphaFoldDB" id="A0A397HW65"/>
<organism evidence="1 2">
    <name type="scientific">Diversispora epigaea</name>
    <dbReference type="NCBI Taxonomy" id="1348612"/>
    <lineage>
        <taxon>Eukaryota</taxon>
        <taxon>Fungi</taxon>
        <taxon>Fungi incertae sedis</taxon>
        <taxon>Mucoromycota</taxon>
        <taxon>Glomeromycotina</taxon>
        <taxon>Glomeromycetes</taxon>
        <taxon>Diversisporales</taxon>
        <taxon>Diversisporaceae</taxon>
        <taxon>Diversispora</taxon>
    </lineage>
</organism>
<evidence type="ECO:0000313" key="2">
    <source>
        <dbReference type="Proteomes" id="UP000266861"/>
    </source>
</evidence>
<comment type="caution">
    <text evidence="1">The sequence shown here is derived from an EMBL/GenBank/DDBJ whole genome shotgun (WGS) entry which is preliminary data.</text>
</comment>
<keyword evidence="2" id="KW-1185">Reference proteome</keyword>
<dbReference type="Proteomes" id="UP000266861">
    <property type="component" value="Unassembled WGS sequence"/>
</dbReference>
<accession>A0A397HW65</accession>
<dbReference type="OrthoDB" id="2445412at2759"/>
<protein>
    <submittedName>
        <fullName evidence="1">Uncharacterized protein</fullName>
    </submittedName>
</protein>
<gene>
    <name evidence="1" type="ORF">Glove_302g27</name>
</gene>
<evidence type="ECO:0000313" key="1">
    <source>
        <dbReference type="EMBL" id="RHZ67252.1"/>
    </source>
</evidence>
<proteinExistence type="predicted"/>
<reference evidence="1 2" key="1">
    <citation type="submission" date="2018-08" db="EMBL/GenBank/DDBJ databases">
        <title>Genome and evolution of the arbuscular mycorrhizal fungus Diversispora epigaea (formerly Glomus versiforme) and its bacterial endosymbionts.</title>
        <authorList>
            <person name="Sun X."/>
            <person name="Fei Z."/>
            <person name="Harrison M."/>
        </authorList>
    </citation>
    <scope>NUCLEOTIDE SEQUENCE [LARGE SCALE GENOMIC DNA]</scope>
    <source>
        <strain evidence="1 2">IT104</strain>
    </source>
</reference>